<dbReference type="GO" id="GO:0046872">
    <property type="term" value="F:metal ion binding"/>
    <property type="evidence" value="ECO:0007669"/>
    <property type="project" value="UniProtKB-KW"/>
</dbReference>
<keyword evidence="6 11" id="KW-0720">Serine protease</keyword>
<comment type="function">
    <text evidence="12">Structural peptide 2 is a small peptide derived from pre-VP2 C-terminus. It is not essential for the virus viability, but viral growth is affected when missing.</text>
</comment>
<feature type="active site" description="Nucleophile" evidence="10 11">
    <location>
        <position position="626"/>
    </location>
</feature>
<feature type="region of interest" description="Disordered" evidence="13">
    <location>
        <begin position="850"/>
        <end position="870"/>
    </location>
</feature>
<dbReference type="InterPro" id="IPR029053">
    <property type="entry name" value="Viral_coat"/>
</dbReference>
<dbReference type="KEGG" id="vg:80549768"/>
<dbReference type="Proteomes" id="UP000170672">
    <property type="component" value="Genome"/>
</dbReference>
<evidence type="ECO:0000256" key="9">
    <source>
        <dbReference type="ARBA" id="ARBA00024831"/>
    </source>
</evidence>
<dbReference type="InterPro" id="IPR002662">
    <property type="entry name" value="Birna_VP2"/>
</dbReference>
<reference evidence="15 16" key="1">
    <citation type="journal article" date="2010" name="Proc. Natl. Acad. Sci. U.S.A.">
        <title>Virus discovery by deep sequencing and assembly of virus-derived small silencing RNAs.</title>
        <authorList>
            <person name="Wu Q."/>
            <person name="Luo Y."/>
            <person name="Lu R."/>
            <person name="Lau N."/>
            <person name="Lai E.C."/>
            <person name="Li W.X."/>
            <person name="Ding S.W."/>
        </authorList>
    </citation>
    <scope>NUCLEOTIDE SEQUENCE [LARGE SCALE GENOMIC DNA]</scope>
    <source>
        <strain evidence="15 16">DBV</strain>
    </source>
</reference>
<evidence type="ECO:0000256" key="13">
    <source>
        <dbReference type="SAM" id="MobiDB-lite"/>
    </source>
</evidence>
<keyword evidence="2 12" id="KW-0167">Capsid protein</keyword>
<dbReference type="Pfam" id="PF01766">
    <property type="entry name" value="Birna_VP2"/>
    <property type="match status" value="1"/>
</dbReference>
<dbReference type="PROSITE" id="PS51548">
    <property type="entry name" value="BIRNAVIRUS_VP4_PRO"/>
    <property type="match status" value="1"/>
</dbReference>
<keyword evidence="16" id="KW-1185">Reference proteome</keyword>
<evidence type="ECO:0000256" key="1">
    <source>
        <dbReference type="ARBA" id="ARBA00004328"/>
    </source>
</evidence>
<evidence type="ECO:0000256" key="7">
    <source>
        <dbReference type="ARBA" id="ARBA00022844"/>
    </source>
</evidence>
<comment type="subcellular location">
    <molecule>Structural peptide 1</molecule>
    <subcellularLocation>
        <location evidence="12">Virion</location>
    </subcellularLocation>
    <subcellularLocation>
        <location evidence="12">Host cytoplasm</location>
    </subcellularLocation>
</comment>
<dbReference type="GO" id="GO:0019028">
    <property type="term" value="C:viral capsid"/>
    <property type="evidence" value="ECO:0007669"/>
    <property type="project" value="UniProtKB-KW"/>
</dbReference>
<evidence type="ECO:0000256" key="4">
    <source>
        <dbReference type="ARBA" id="ARBA00022723"/>
    </source>
</evidence>
<dbReference type="InterPro" id="IPR002663">
    <property type="entry name" value="Birna_VP3"/>
</dbReference>
<feature type="domain" description="Peptidase S50" evidence="14">
    <location>
        <begin position="517"/>
        <end position="721"/>
    </location>
</feature>
<dbReference type="Pfam" id="PF01768">
    <property type="entry name" value="Birna_VP4"/>
    <property type="match status" value="1"/>
</dbReference>
<evidence type="ECO:0000256" key="5">
    <source>
        <dbReference type="ARBA" id="ARBA00022801"/>
    </source>
</evidence>
<dbReference type="EMBL" id="GQ342962">
    <property type="protein sequence ID" value="ACU32790.1"/>
    <property type="molecule type" value="Genomic_RNA"/>
</dbReference>
<evidence type="ECO:0000256" key="10">
    <source>
        <dbReference type="PIRSR" id="PIRSR602662-1"/>
    </source>
</evidence>
<keyword evidence="5 11" id="KW-0378">Hydrolase</keyword>
<comment type="subcellular location">
    <molecule>Structural peptide 3</molecule>
    <subcellularLocation>
        <location evidence="12">Virion</location>
    </subcellularLocation>
    <subcellularLocation>
        <location evidence="12">Host cytoplasm</location>
    </subcellularLocation>
</comment>
<keyword evidence="7 12" id="KW-0946">Virion</keyword>
<evidence type="ECO:0000256" key="12">
    <source>
        <dbReference type="RuleBase" id="RU363030"/>
    </source>
</evidence>
<evidence type="ECO:0000256" key="6">
    <source>
        <dbReference type="ARBA" id="ARBA00022825"/>
    </source>
</evidence>
<dbReference type="Gene3D" id="2.60.120.660">
    <property type="entry name" value="icosahedral virus"/>
    <property type="match status" value="1"/>
</dbReference>
<comment type="subcellular location">
    <molecule>Capsid protein VP2</molecule>
    <subcellularLocation>
        <location evidence="12">Virion</location>
    </subcellularLocation>
    <subcellularLocation>
        <location evidence="12">Host cytoplasm</location>
    </subcellularLocation>
</comment>
<keyword evidence="3 11" id="KW-0645">Protease</keyword>
<protein>
    <recommendedName>
        <fullName evidence="12">Structural polyprotein</fullName>
        <shortName evidence="12">PP</shortName>
    </recommendedName>
    <component>
        <recommendedName>
            <fullName evidence="12">Precursor of VP2</fullName>
            <shortName evidence="12">Pre-VP2</shortName>
        </recommendedName>
    </component>
    <component>
        <recommendedName>
            <fullName evidence="12">Capsid protein VP2</fullName>
        </recommendedName>
    </component>
    <component>
        <recommendedName>
            <fullName evidence="12">Structural peptide 1</fullName>
            <shortName evidence="12">p1</shortName>
        </recommendedName>
        <alternativeName>
            <fullName evidence="12">pep46</fullName>
        </alternativeName>
    </component>
    <component>
        <recommendedName>
            <fullName evidence="12">Structural peptide 2</fullName>
            <shortName evidence="12">p2</shortName>
        </recommendedName>
        <alternativeName>
            <fullName evidence="12">pep7a</fullName>
        </alternativeName>
    </component>
    <component>
        <recommendedName>
            <fullName evidence="12">Structural peptide 3</fullName>
            <shortName evidence="12">p3</shortName>
        </recommendedName>
        <alternativeName>
            <fullName evidence="12">pep7b</fullName>
        </alternativeName>
    </component>
    <component>
        <recommendedName>
            <fullName evidence="12">Protease VP4</fullName>
            <ecNumber evidence="12">3.4.21.-</ecNumber>
        </recommendedName>
        <alternativeName>
            <fullName evidence="12">Non-structural protein VP4</fullName>
            <shortName evidence="12">NS</shortName>
        </alternativeName>
    </component>
    <component>
        <recommendedName>
            <fullName evidence="12">Capsid protein VP3</fullName>
        </recommendedName>
    </component>
</protein>
<organism evidence="15 16">
    <name type="scientific">Drosophila B birnavirus</name>
    <dbReference type="NCBI Taxonomy" id="3070834"/>
    <lineage>
        <taxon>Viruses</taxon>
        <taxon>Riboviria</taxon>
        <taxon>Orthornavirae</taxon>
        <taxon>Birnaviridae</taxon>
        <taxon>Dronavirus</taxon>
        <taxon>Dronavirus drosophilae</taxon>
    </lineage>
</organism>
<dbReference type="GO" id="GO:0005198">
    <property type="term" value="F:structural molecule activity"/>
    <property type="evidence" value="ECO:0007669"/>
    <property type="project" value="InterPro"/>
</dbReference>
<comment type="function">
    <text evidence="12">Structural peptide 1 is a small peptide derived from pre-VP2 C-terminus. It destabilizes and perforates cell membranes, suggesting a role during entry.</text>
</comment>
<keyword evidence="8 12" id="KW-1035">Host cytoplasm</keyword>
<comment type="subcellular location">
    <subcellularLocation>
        <location evidence="1">Virion</location>
    </subcellularLocation>
</comment>
<comment type="subcellular location">
    <molecule>Structural peptide 2</molecule>
    <subcellularLocation>
        <location evidence="12">Virion</location>
    </subcellularLocation>
    <subcellularLocation>
        <location evidence="12">Host cytoplasm</location>
    </subcellularLocation>
</comment>
<name>D0U495_9VIRU</name>
<comment type="function">
    <text evidence="12">Capsid protein VP2 self assembles to form an icosahedral capsid with a T=13 symmetry, about 70 nm in diameter, and consisting of 260 VP2 trimers. The capsid encapsulates the genomic dsRNA. VP2 is also involved in attachment and entry into the host cell.</text>
</comment>
<dbReference type="RefSeq" id="YP_010839777.1">
    <property type="nucleotide sequence ID" value="NC_078109.1"/>
</dbReference>
<dbReference type="Gene3D" id="1.10.150.620">
    <property type="entry name" value="Capsid protein VP3, domain 1"/>
    <property type="match status" value="1"/>
</dbReference>
<feature type="active site" evidence="10 11">
    <location>
        <position position="664"/>
    </location>
</feature>
<evidence type="ECO:0000313" key="16">
    <source>
        <dbReference type="Proteomes" id="UP000170672"/>
    </source>
</evidence>
<dbReference type="Gene3D" id="2.60.120.20">
    <property type="match status" value="1"/>
</dbReference>
<comment type="function">
    <text evidence="11 12">Protease VP4 is a serine protease that cleaves the polyprotein into its final products. Pre-VP2 is first partially cleaved, and may be completely processed by VP4 upon capsid maturation.</text>
</comment>
<evidence type="ECO:0000256" key="3">
    <source>
        <dbReference type="ARBA" id="ARBA00022670"/>
    </source>
</evidence>
<dbReference type="InterPro" id="IPR025775">
    <property type="entry name" value="Birna_VP4_Prtase_dom"/>
</dbReference>
<dbReference type="GO" id="GO:0006508">
    <property type="term" value="P:proteolysis"/>
    <property type="evidence" value="ECO:0007669"/>
    <property type="project" value="UniProtKB-KW"/>
</dbReference>
<comment type="function">
    <text evidence="12">Structural peptide 3 is a small peptide derived from pre-VP2 C-terminus. It is not essential for the virus viability, but viral growth is affected when missing.</text>
</comment>
<dbReference type="SUPFAM" id="SSF88633">
    <property type="entry name" value="Positive stranded ssRNA viruses"/>
    <property type="match status" value="1"/>
</dbReference>
<dbReference type="GO" id="GO:0008236">
    <property type="term" value="F:serine-type peptidase activity"/>
    <property type="evidence" value="ECO:0007669"/>
    <property type="project" value="UniProtKB-UniRule"/>
</dbReference>
<accession>D0U495</accession>
<sequence length="979" mass="106766">MSNEYLRSILMPERGPSSIPDDNVRRHCVRQETITANIVVGSSGKGAFVLFPNNPSSLIGAHFKYDDQGKSYKYTQSLVVAQRLNESYNYGRKSAGVIYIRSSTLPSGVYNISGTINAATYEGPPSEVGLPEYNKILSITSNPMDKLGNVGVLEGVAVLTLPASYDIDYTRLADLSPSSAKNGCVVNDSGQSLIYTQYDEINYTGSQEKQLLSFNIDSNILVTTTATLDFYTTASDAQVTIKIKYLGIDGLVVSENEIISRIDSLERTVSIDAFYPFPQVIKEGGQEPVAAVELYLTSDKSTSITGTIRSITTAHSAARPGITSPTTIVAYEGVQSGASITVAGVSNYELIPNPELARNMETRYARTDPYGMIYTKYVLANRDRLGIRSVWPTNDYKARFPLFEELGLMQSDASITEAMAFGIHDVISWIRGLVPAASDWANRMLPGSGDVIKGINRTAGHLLYGEAASGRLIAQSASGSLIGQLGHRDALACDVDPTLMGHNAAQLICYNTALGVRSTGNRIYMIRLKTPKRNPRVTIFPALVFNTTPLGPEVSGTQLYAVIEGLYNQVPQSRFKVTGKNGRTIYGIKPGAYIPPGPNCTVVPISSITQNEITTTATPPIPRGGSMEAALALLQYIPPGVTPFAVTGNVIEGKIVPNKWADLKREGMKGTGIPLVTDQDYKTIKDLAKATEMLQRITTAQHPAVIGTIASAMDYDDFPPPPPPVTDENIMETLEDLLVAAADRDPRMAKLKDVVLWLAKIDNNNPGVLDTLHNFSRQDVEGEKMNRIVQNSLTTAVHNRGPTQEVLQHQKAVRIRENYLNQGVDLSIEWIKNNGFRGPSADQMKTIKAGLEPPPDTTTKSPTPHNDTSTPALVMKIIKNSLGIHYDNASPETQKEINERITTMVINNGNRGLNQYQAKEIVQDYGKTKKSAQMNLRYVGPRKIGYTPPSANQVVDVPPPENTRDVYRTTYSAGYPPMC</sequence>
<evidence type="ECO:0000313" key="15">
    <source>
        <dbReference type="EMBL" id="ACU32790.1"/>
    </source>
</evidence>
<comment type="subcellular location">
    <molecule>Capsid protein VP3</molecule>
    <subcellularLocation>
        <location evidence="12">Virion</location>
    </subcellularLocation>
    <subcellularLocation>
        <location evidence="12">Host cytoplasm</location>
    </subcellularLocation>
</comment>
<evidence type="ECO:0000256" key="8">
    <source>
        <dbReference type="ARBA" id="ARBA00023200"/>
    </source>
</evidence>
<evidence type="ECO:0000256" key="2">
    <source>
        <dbReference type="ARBA" id="ARBA00022561"/>
    </source>
</evidence>
<evidence type="ECO:0000259" key="14">
    <source>
        <dbReference type="PROSITE" id="PS51548"/>
    </source>
</evidence>
<keyword evidence="4 12" id="KW-0479">Metal-binding</keyword>
<comment type="function">
    <text evidence="9 12">The precursor of VP2 plays an important role in capsid assembly. First, pre-VP2 and VP2 oligomers assemble to form a procapsid. Then, the pre-VP2 intermediates may be processed into VP2 proteins by proteolytic cleavage mediated by VP4 to obtain the mature virion. The final capsid is composed of pentamers and hexamers but VP2 has a natural tendency to assemble into all-pentameric structures. Therefore pre-VP2 may be required to allow formation of the hexameric structures.</text>
</comment>
<comment type="function">
    <text evidence="12">Capsid protein VP3 plays a key role in virion assembly by providing a scaffold for the capsid made of VP2. May self-assemble to form a T=4-like icosahedral inner-capsid composed of at least 180 trimers. Plays a role in genomic RNA packaging by recruiting VP1 into the capsid and interacting with the dsRNA genome segments to form a ribonucleoprotein complex. Additionally, the interaction of the VP3 C-terminal tail with VP1 removes the inherent structural blockade of the polymerase active site. Thus, VP3 can also function as a transcriptional activator.</text>
</comment>
<proteinExistence type="predicted"/>
<evidence type="ECO:0000256" key="11">
    <source>
        <dbReference type="PROSITE-ProRule" id="PRU00881"/>
    </source>
</evidence>
<dbReference type="InterPro" id="IPR043048">
    <property type="entry name" value="Birna_VP3_dom1"/>
</dbReference>
<comment type="subunit">
    <molecule>Capsid protein VP3</molecule>
    <text evidence="12">Homodimer. Interacts (via C-terminus) with VP1 in the cytoplasm. Interacts with VP2.</text>
</comment>
<dbReference type="GO" id="GO:0030430">
    <property type="term" value="C:host cell cytoplasm"/>
    <property type="evidence" value="ECO:0007669"/>
    <property type="project" value="UniProtKB-SubCell"/>
</dbReference>
<dbReference type="GeneID" id="80549768"/>
<dbReference type="EC" id="3.4.21.-" evidence="12"/>
<comment type="subunit">
    <molecule>Capsid protein VP2</molecule>
    <text evidence="12">Homotrimer. A central divalent metal stabilizes the VP2 trimer.</text>
</comment>
<dbReference type="Pfam" id="PF01767">
    <property type="entry name" value="Birna_VP3"/>
    <property type="match status" value="1"/>
</dbReference>